<gene>
    <name evidence="1" type="ORF">FYJ91_03850</name>
</gene>
<proteinExistence type="predicted"/>
<protein>
    <submittedName>
        <fullName evidence="1">DUF2793 domain-containing protein</fullName>
    </submittedName>
</protein>
<sequence>MTDLSPRFGFPFLLASQAQKEVLHNEALQDVDMLLHPVVQAVGTNTPPAGPANGQCWIVGDAATGAWAGHGGELACRSAGGWRFVAPQPGMAVWSVADAVWAYRVDTDWVVGEFPAAKVVIGGNPVLGARRPAIANPVGGSVVDIQARSAIVALLDAARAHGLISA</sequence>
<evidence type="ECO:0000313" key="2">
    <source>
        <dbReference type="Proteomes" id="UP000322077"/>
    </source>
</evidence>
<accession>A0A5D9CGR6</accession>
<name>A0A5D9CGR6_9SPHN</name>
<comment type="caution">
    <text evidence="1">The sequence shown here is derived from an EMBL/GenBank/DDBJ whole genome shotgun (WGS) entry which is preliminary data.</text>
</comment>
<keyword evidence="2" id="KW-1185">Reference proteome</keyword>
<dbReference type="EMBL" id="VTOU01000001">
    <property type="protein sequence ID" value="TZG29275.1"/>
    <property type="molecule type" value="Genomic_DNA"/>
</dbReference>
<dbReference type="InterPro" id="IPR021251">
    <property type="entry name" value="DUF2793"/>
</dbReference>
<organism evidence="1 2">
    <name type="scientific">Sphingomonas montanisoli</name>
    <dbReference type="NCBI Taxonomy" id="2606412"/>
    <lineage>
        <taxon>Bacteria</taxon>
        <taxon>Pseudomonadati</taxon>
        <taxon>Pseudomonadota</taxon>
        <taxon>Alphaproteobacteria</taxon>
        <taxon>Sphingomonadales</taxon>
        <taxon>Sphingomonadaceae</taxon>
        <taxon>Sphingomonas</taxon>
    </lineage>
</organism>
<dbReference type="Proteomes" id="UP000322077">
    <property type="component" value="Unassembled WGS sequence"/>
</dbReference>
<dbReference type="RefSeq" id="WP_149520933.1">
    <property type="nucleotide sequence ID" value="NZ_VTOU01000001.1"/>
</dbReference>
<reference evidence="1 2" key="1">
    <citation type="submission" date="2019-08" db="EMBL/GenBank/DDBJ databases">
        <authorList>
            <person name="Wang G."/>
            <person name="Xu Z."/>
        </authorList>
    </citation>
    <scope>NUCLEOTIDE SEQUENCE [LARGE SCALE GENOMIC DNA]</scope>
    <source>
        <strain evidence="1 2">ZX</strain>
    </source>
</reference>
<dbReference type="Pfam" id="PF10983">
    <property type="entry name" value="DUF2793"/>
    <property type="match status" value="1"/>
</dbReference>
<dbReference type="AlphaFoldDB" id="A0A5D9CGR6"/>
<evidence type="ECO:0000313" key="1">
    <source>
        <dbReference type="EMBL" id="TZG29275.1"/>
    </source>
</evidence>